<organism evidence="1 2">
    <name type="scientific">Pseudocercospora fijiensis (strain CIRAD86)</name>
    <name type="common">Black leaf streak disease fungus</name>
    <name type="synonym">Mycosphaerella fijiensis</name>
    <dbReference type="NCBI Taxonomy" id="383855"/>
    <lineage>
        <taxon>Eukaryota</taxon>
        <taxon>Fungi</taxon>
        <taxon>Dikarya</taxon>
        <taxon>Ascomycota</taxon>
        <taxon>Pezizomycotina</taxon>
        <taxon>Dothideomycetes</taxon>
        <taxon>Dothideomycetidae</taxon>
        <taxon>Mycosphaerellales</taxon>
        <taxon>Mycosphaerellaceae</taxon>
        <taxon>Pseudocercospora</taxon>
    </lineage>
</organism>
<dbReference type="AlphaFoldDB" id="M3B3Y7"/>
<dbReference type="EMBL" id="KB446557">
    <property type="protein sequence ID" value="EME84098.1"/>
    <property type="molecule type" value="Genomic_DNA"/>
</dbReference>
<dbReference type="GeneID" id="19337196"/>
<accession>M3B3Y7</accession>
<dbReference type="RefSeq" id="XP_007924722.1">
    <property type="nucleotide sequence ID" value="XM_007926531.1"/>
</dbReference>
<evidence type="ECO:0000313" key="2">
    <source>
        <dbReference type="Proteomes" id="UP000016932"/>
    </source>
</evidence>
<dbReference type="VEuPathDB" id="FungiDB:MYCFIDRAFT_210787"/>
<feature type="non-terminal residue" evidence="1">
    <location>
        <position position="131"/>
    </location>
</feature>
<dbReference type="Proteomes" id="UP000016932">
    <property type="component" value="Unassembled WGS sequence"/>
</dbReference>
<sequence length="131" mass="14642">MQDIREEGGEWAAERAFRACDPCVISTLRCDISRSSRCRTASLGSASRLIIVFVVARLRLCKAEAWPVAAAIRFVSQRVSCVRCFRARASTRHGHVVLILLGSYSGHQGSDYMNKSACQMQWSWNCSPNML</sequence>
<protein>
    <submittedName>
        <fullName evidence="1">Uncharacterized protein</fullName>
    </submittedName>
</protein>
<dbReference type="HOGENOM" id="CLU_1932600_0_0_1"/>
<gene>
    <name evidence="1" type="ORF">MYCFIDRAFT_210787</name>
</gene>
<name>M3B3Y7_PSEFD</name>
<keyword evidence="2" id="KW-1185">Reference proteome</keyword>
<evidence type="ECO:0000313" key="1">
    <source>
        <dbReference type="EMBL" id="EME84098.1"/>
    </source>
</evidence>
<proteinExistence type="predicted"/>
<dbReference type="KEGG" id="pfj:MYCFIDRAFT_210787"/>
<reference evidence="1 2" key="1">
    <citation type="journal article" date="2012" name="PLoS Pathog.">
        <title>Diverse lifestyles and strategies of plant pathogenesis encoded in the genomes of eighteen Dothideomycetes fungi.</title>
        <authorList>
            <person name="Ohm R.A."/>
            <person name="Feau N."/>
            <person name="Henrissat B."/>
            <person name="Schoch C.L."/>
            <person name="Horwitz B.A."/>
            <person name="Barry K.W."/>
            <person name="Condon B.J."/>
            <person name="Copeland A.C."/>
            <person name="Dhillon B."/>
            <person name="Glaser F."/>
            <person name="Hesse C.N."/>
            <person name="Kosti I."/>
            <person name="LaButti K."/>
            <person name="Lindquist E.A."/>
            <person name="Lucas S."/>
            <person name="Salamov A.A."/>
            <person name="Bradshaw R.E."/>
            <person name="Ciuffetti L."/>
            <person name="Hamelin R.C."/>
            <person name="Kema G.H.J."/>
            <person name="Lawrence C."/>
            <person name="Scott J.A."/>
            <person name="Spatafora J.W."/>
            <person name="Turgeon B.G."/>
            <person name="de Wit P.J.G.M."/>
            <person name="Zhong S."/>
            <person name="Goodwin S.B."/>
            <person name="Grigoriev I.V."/>
        </authorList>
    </citation>
    <scope>NUCLEOTIDE SEQUENCE [LARGE SCALE GENOMIC DNA]</scope>
    <source>
        <strain evidence="1 2">CIRAD86</strain>
    </source>
</reference>